<feature type="compositionally biased region" description="Polar residues" evidence="1">
    <location>
        <begin position="169"/>
        <end position="192"/>
    </location>
</feature>
<keyword evidence="2" id="KW-0808">Transferase</keyword>
<feature type="region of interest" description="Disordered" evidence="1">
    <location>
        <begin position="553"/>
        <end position="600"/>
    </location>
</feature>
<keyword evidence="3" id="KW-1185">Reference proteome</keyword>
<dbReference type="EMBL" id="SMMG02000007">
    <property type="protein sequence ID" value="KAA3465698.1"/>
    <property type="molecule type" value="Genomic_DNA"/>
</dbReference>
<gene>
    <name evidence="2" type="ORF">EPI10_000841</name>
</gene>
<reference evidence="3" key="1">
    <citation type="journal article" date="2019" name="Plant Biotechnol. J.">
        <title>Genome sequencing of the Australian wild diploid species Gossypium australe highlights disease resistance and delayed gland morphogenesis.</title>
        <authorList>
            <person name="Cai Y."/>
            <person name="Cai X."/>
            <person name="Wang Q."/>
            <person name="Wang P."/>
            <person name="Zhang Y."/>
            <person name="Cai C."/>
            <person name="Xu Y."/>
            <person name="Wang K."/>
            <person name="Zhou Z."/>
            <person name="Wang C."/>
            <person name="Geng S."/>
            <person name="Li B."/>
            <person name="Dong Q."/>
            <person name="Hou Y."/>
            <person name="Wang H."/>
            <person name="Ai P."/>
            <person name="Liu Z."/>
            <person name="Yi F."/>
            <person name="Sun M."/>
            <person name="An G."/>
            <person name="Cheng J."/>
            <person name="Zhang Y."/>
            <person name="Shi Q."/>
            <person name="Xie Y."/>
            <person name="Shi X."/>
            <person name="Chang Y."/>
            <person name="Huang F."/>
            <person name="Chen Y."/>
            <person name="Hong S."/>
            <person name="Mi L."/>
            <person name="Sun Q."/>
            <person name="Zhang L."/>
            <person name="Zhou B."/>
            <person name="Peng R."/>
            <person name="Zhang X."/>
            <person name="Liu F."/>
        </authorList>
    </citation>
    <scope>NUCLEOTIDE SEQUENCE [LARGE SCALE GENOMIC DNA]</scope>
    <source>
        <strain evidence="3">cv. PA1801</strain>
    </source>
</reference>
<dbReference type="InterPro" id="IPR021109">
    <property type="entry name" value="Peptidase_aspartic_dom_sf"/>
</dbReference>
<keyword evidence="2" id="KW-0548">Nucleotidyltransferase</keyword>
<accession>A0A5B6V944</accession>
<dbReference type="PANTHER" id="PTHR33067">
    <property type="entry name" value="RNA-DIRECTED DNA POLYMERASE-RELATED"/>
    <property type="match status" value="1"/>
</dbReference>
<feature type="region of interest" description="Disordered" evidence="1">
    <location>
        <begin position="168"/>
        <end position="203"/>
    </location>
</feature>
<feature type="compositionally biased region" description="Basic and acidic residues" evidence="1">
    <location>
        <begin position="193"/>
        <end position="203"/>
    </location>
</feature>
<dbReference type="OrthoDB" id="1747867at2759"/>
<dbReference type="PANTHER" id="PTHR33067:SF35">
    <property type="entry name" value="ASPARTIC PEPTIDASE DDI1-TYPE DOMAIN-CONTAINING PROTEIN"/>
    <property type="match status" value="1"/>
</dbReference>
<dbReference type="CDD" id="cd00303">
    <property type="entry name" value="retropepsin_like"/>
    <property type="match status" value="1"/>
</dbReference>
<feature type="compositionally biased region" description="Basic and acidic residues" evidence="1">
    <location>
        <begin position="553"/>
        <end position="595"/>
    </location>
</feature>
<evidence type="ECO:0000313" key="3">
    <source>
        <dbReference type="Proteomes" id="UP000325315"/>
    </source>
</evidence>
<protein>
    <submittedName>
        <fullName evidence="2">Reverse transcriptase</fullName>
    </submittedName>
</protein>
<evidence type="ECO:0000256" key="1">
    <source>
        <dbReference type="SAM" id="MobiDB-lite"/>
    </source>
</evidence>
<evidence type="ECO:0000313" key="2">
    <source>
        <dbReference type="EMBL" id="KAA3465698.1"/>
    </source>
</evidence>
<proteinExistence type="predicted"/>
<name>A0A5B6V944_9ROSI</name>
<sequence>MRTTPTKAASVSNLDVVTRLSNQLEMMNKKIGVMQYDSNLGGVANLEYPPYRYGMENEQVRYMGYYPRLQNNFYGNTYNASWSYHPNFSWDDQNSQRLELPPNFQQPPHQQEEESHLEEMLTKFSADTEKRIQETERTIKSNESRIVEITKSVKEVTNAVEQLAKLMSEQPQGRLPSNTKINPKEQNQAITDQDNKGLDEPNKEVDEGKIEVTQEKPKLVIKEYQPRIPYPEAMKRDDSEEQFDARLEEIFKTTLDKQTQIRRGAPRGIKSSMLSNVTEQTTAVAKRHRKFYNSILSIDNALADLGVSINVMPYKMFKQLGLGKPRQTRMSIQLTDKTIRIPRGIIENVLIKIDKFIFPVDFGVLDMNEDNSIPLILGRPFLATARFKIDVGTGELILRVGDESISLQAFDSARTSSDECEKVNSVDNQIIQLSPQETPQGYKPDELLVESDPRQEPVVSEGKVEVSHDLPNPVNTEYQARVPYPDAIKKDHTEEEFGELTLRVDNETVTLQALELARISSNKGTNINSIDNHLVQPSLQEASRNHLDELDLRPRANKEETHKEQSLRIDKLKEQKTQIREEQEPHEVKPKEIPDKLIGTTNHIKIEDQVLLNKEDPRITNSDLKANE</sequence>
<organism evidence="2 3">
    <name type="scientific">Gossypium australe</name>
    <dbReference type="NCBI Taxonomy" id="47621"/>
    <lineage>
        <taxon>Eukaryota</taxon>
        <taxon>Viridiplantae</taxon>
        <taxon>Streptophyta</taxon>
        <taxon>Embryophyta</taxon>
        <taxon>Tracheophyta</taxon>
        <taxon>Spermatophyta</taxon>
        <taxon>Magnoliopsida</taxon>
        <taxon>eudicotyledons</taxon>
        <taxon>Gunneridae</taxon>
        <taxon>Pentapetalae</taxon>
        <taxon>rosids</taxon>
        <taxon>malvids</taxon>
        <taxon>Malvales</taxon>
        <taxon>Malvaceae</taxon>
        <taxon>Malvoideae</taxon>
        <taxon>Gossypium</taxon>
    </lineage>
</organism>
<dbReference type="AlphaFoldDB" id="A0A5B6V944"/>
<dbReference type="Proteomes" id="UP000325315">
    <property type="component" value="Unassembled WGS sequence"/>
</dbReference>
<dbReference type="GO" id="GO:0003964">
    <property type="term" value="F:RNA-directed DNA polymerase activity"/>
    <property type="evidence" value="ECO:0007669"/>
    <property type="project" value="UniProtKB-KW"/>
</dbReference>
<keyword evidence="2" id="KW-0695">RNA-directed DNA polymerase</keyword>
<dbReference type="Gene3D" id="2.40.70.10">
    <property type="entry name" value="Acid Proteases"/>
    <property type="match status" value="1"/>
</dbReference>
<comment type="caution">
    <text evidence="2">The sequence shown here is derived from an EMBL/GenBank/DDBJ whole genome shotgun (WGS) entry which is preliminary data.</text>
</comment>